<dbReference type="STRING" id="1432141.A0A015KYN1"/>
<dbReference type="OrthoDB" id="373498at2759"/>
<dbReference type="SMR" id="A0A015KYN1"/>
<dbReference type="AlphaFoldDB" id="A0A015KYN1"/>
<dbReference type="Proteomes" id="UP000022910">
    <property type="component" value="Unassembled WGS sequence"/>
</dbReference>
<name>A0A015KYN1_RHIIW</name>
<sequence>MAPKYIIEHMEDNLHEWCLLEYYHIATFIHPSNLYFTNLSMIAETSFKNSEIPKETNFITENIINMNVPMDKICLLDPASNQVLEPTDGDAFEYFLFGGILGDDPPRDRTSELRRLGFTTRNLGAMQMTTDTAVHVTKRIVDDRVPINQIPYIDFPEIKISKTESVIMPFRYIAIPDSHKSTLQTTDNEMKQNIVPLLPSGMIDLLKKDGDMAFEF</sequence>
<reference evidence="1 2" key="1">
    <citation type="submission" date="2014-02" db="EMBL/GenBank/DDBJ databases">
        <title>Single nucleus genome sequencing reveals high similarity among nuclei of an endomycorrhizal fungus.</title>
        <authorList>
            <person name="Lin K."/>
            <person name="Geurts R."/>
            <person name="Zhang Z."/>
            <person name="Limpens E."/>
            <person name="Saunders D.G."/>
            <person name="Mu D."/>
            <person name="Pang E."/>
            <person name="Cao H."/>
            <person name="Cha H."/>
            <person name="Lin T."/>
            <person name="Zhou Q."/>
            <person name="Shang Y."/>
            <person name="Li Y."/>
            <person name="Ivanov S."/>
            <person name="Sharma T."/>
            <person name="Velzen R.V."/>
            <person name="Ruijter N.D."/>
            <person name="Aanen D.K."/>
            <person name="Win J."/>
            <person name="Kamoun S."/>
            <person name="Bisseling T."/>
            <person name="Huang S."/>
        </authorList>
    </citation>
    <scope>NUCLEOTIDE SEQUENCE [LARGE SCALE GENOMIC DNA]</scope>
    <source>
        <strain evidence="2">DAOM197198w</strain>
    </source>
</reference>
<dbReference type="PANTHER" id="PTHR35517:SF1">
    <property type="entry name" value="PROTEIN ARGININE N-METHYLTRANSFERASE SFM1"/>
    <property type="match status" value="1"/>
</dbReference>
<comment type="caution">
    <text evidence="1">The sequence shown here is derived from an EMBL/GenBank/DDBJ whole genome shotgun (WGS) entry which is preliminary data.</text>
</comment>
<dbReference type="OMA" id="LEYIHIC"/>
<dbReference type="PANTHER" id="PTHR35517">
    <property type="entry name" value="PROTEIN ARGININE N-METHYLTRANSFERASE SFM1"/>
    <property type="match status" value="1"/>
</dbReference>
<dbReference type="EMBL" id="JEMT01022508">
    <property type="protein sequence ID" value="EXX65146.1"/>
    <property type="molecule type" value="Genomic_DNA"/>
</dbReference>
<evidence type="ECO:0000313" key="1">
    <source>
        <dbReference type="EMBL" id="EXX65146.1"/>
    </source>
</evidence>
<dbReference type="CDD" id="cd18090">
    <property type="entry name" value="Arginine_MT_Sfm1"/>
    <property type="match status" value="1"/>
</dbReference>
<dbReference type="GO" id="GO:0035241">
    <property type="term" value="F:protein-arginine omega-N monomethyltransferase activity"/>
    <property type="evidence" value="ECO:0007669"/>
    <property type="project" value="TreeGrafter"/>
</dbReference>
<dbReference type="HOGENOM" id="CLU_080487_0_0_1"/>
<protein>
    <submittedName>
        <fullName evidence="1">Sfm1p</fullName>
    </submittedName>
</protein>
<accession>A0A015KYN1</accession>
<evidence type="ECO:0000313" key="2">
    <source>
        <dbReference type="Proteomes" id="UP000022910"/>
    </source>
</evidence>
<proteinExistence type="predicted"/>
<dbReference type="Pfam" id="PF04252">
    <property type="entry name" value="SFM1-like"/>
    <property type="match status" value="1"/>
</dbReference>
<organism evidence="1 2">
    <name type="scientific">Rhizophagus irregularis (strain DAOM 197198w)</name>
    <name type="common">Glomus intraradices</name>
    <dbReference type="NCBI Taxonomy" id="1432141"/>
    <lineage>
        <taxon>Eukaryota</taxon>
        <taxon>Fungi</taxon>
        <taxon>Fungi incertae sedis</taxon>
        <taxon>Mucoromycota</taxon>
        <taxon>Glomeromycotina</taxon>
        <taxon>Glomeromycetes</taxon>
        <taxon>Glomerales</taxon>
        <taxon>Glomeraceae</taxon>
        <taxon>Rhizophagus</taxon>
    </lineage>
</organism>
<dbReference type="InterPro" id="IPR007364">
    <property type="entry name" value="SFM1-like"/>
</dbReference>
<gene>
    <name evidence="1" type="ORF">RirG_136050</name>
</gene>
<keyword evidence="2" id="KW-1185">Reference proteome</keyword>